<evidence type="ECO:0000256" key="1">
    <source>
        <dbReference type="SAM" id="MobiDB-lite"/>
    </source>
</evidence>
<gene>
    <name evidence="2" type="ORF">SAMN05216189_105625</name>
    <name evidence="3" type="ORF">SAMN06295949_13618</name>
</gene>
<accession>A0A239N4K7</accession>
<dbReference type="RefSeq" id="WP_089394249.1">
    <property type="nucleotide sequence ID" value="NZ_FNEC01000056.1"/>
</dbReference>
<evidence type="ECO:0000313" key="2">
    <source>
        <dbReference type="EMBL" id="SDK89162.1"/>
    </source>
</evidence>
<evidence type="ECO:0000313" key="4">
    <source>
        <dbReference type="Proteomes" id="UP000198309"/>
    </source>
</evidence>
<dbReference type="AlphaFoldDB" id="A0A239N4K7"/>
<reference evidence="3 4" key="2">
    <citation type="submission" date="2017-06" db="EMBL/GenBank/DDBJ databases">
        <authorList>
            <person name="Varghese N."/>
            <person name="Submissions S."/>
        </authorList>
    </citation>
    <scope>NUCLEOTIDE SEQUENCE [LARGE SCALE GENOMIC DNA]</scope>
    <source>
        <strain evidence="3 4">RLD-1</strain>
    </source>
</reference>
<dbReference type="Pfam" id="PF08786">
    <property type="entry name" value="DcrB"/>
    <property type="match status" value="1"/>
</dbReference>
<dbReference type="Gene3D" id="3.40.1000.10">
    <property type="entry name" value="Mog1/PsbP, alpha/beta/alpha sandwich"/>
    <property type="match status" value="1"/>
</dbReference>
<dbReference type="EMBL" id="FNEC01000056">
    <property type="protein sequence ID" value="SDK89162.1"/>
    <property type="molecule type" value="Genomic_DNA"/>
</dbReference>
<protein>
    <recommendedName>
        <fullName evidence="6">DUF1795 domain-containing protein</fullName>
    </recommendedName>
</protein>
<evidence type="ECO:0000313" key="5">
    <source>
        <dbReference type="Proteomes" id="UP000199693"/>
    </source>
</evidence>
<dbReference type="Proteomes" id="UP000198309">
    <property type="component" value="Unassembled WGS sequence"/>
</dbReference>
<organism evidence="2 5">
    <name type="scientific">Pseudomonas delhiensis</name>
    <dbReference type="NCBI Taxonomy" id="366289"/>
    <lineage>
        <taxon>Bacteria</taxon>
        <taxon>Pseudomonadati</taxon>
        <taxon>Pseudomonadota</taxon>
        <taxon>Gammaproteobacteria</taxon>
        <taxon>Pseudomonadales</taxon>
        <taxon>Pseudomonadaceae</taxon>
        <taxon>Pseudomonas</taxon>
    </lineage>
</organism>
<dbReference type="EMBL" id="FZPC01000036">
    <property type="protein sequence ID" value="SNT49394.1"/>
    <property type="molecule type" value="Genomic_DNA"/>
</dbReference>
<name>A0A239N4K7_9PSED</name>
<evidence type="ECO:0008006" key="6">
    <source>
        <dbReference type="Google" id="ProtNLM"/>
    </source>
</evidence>
<keyword evidence="4" id="KW-1185">Reference proteome</keyword>
<dbReference type="Proteomes" id="UP000199693">
    <property type="component" value="Unassembled WGS sequence"/>
</dbReference>
<reference evidence="2 5" key="1">
    <citation type="submission" date="2016-10" db="EMBL/GenBank/DDBJ databases">
        <authorList>
            <person name="de Groot N.N."/>
        </authorList>
    </citation>
    <scope>NUCLEOTIDE SEQUENCE [LARGE SCALE GENOMIC DNA]</scope>
    <source>
        <strain evidence="2 5">CCM 7361</strain>
    </source>
</reference>
<feature type="compositionally biased region" description="Pro residues" evidence="1">
    <location>
        <begin position="18"/>
        <end position="36"/>
    </location>
</feature>
<proteinExistence type="predicted"/>
<sequence>MRSSSIYDRLAQRRQTPEPAPEQPPQAPEAAPPCPAPAAGLLREGANGVTLAGLLVALPEAYGVRGIEVTLERNGRPLALGLKKRPAPEQLGLDQAMDSLLASLEKRHADLRIVRRAPRQLAGHPAQQVDYLYRDGQQARHGRVVGALLPLAGGPRQWLSLSTVLDPNPAELAEWLIDFDAMLDELRLA</sequence>
<feature type="region of interest" description="Disordered" evidence="1">
    <location>
        <begin position="1"/>
        <end position="39"/>
    </location>
</feature>
<evidence type="ECO:0000313" key="3">
    <source>
        <dbReference type="EMBL" id="SNT49394.1"/>
    </source>
</evidence>
<dbReference type="InterPro" id="IPR014894">
    <property type="entry name" value="DcrB/EagT6"/>
</dbReference>